<sequence length="184" mass="20744">MLVHRLDEDSELRLLQAHHAEALYALADRNRTYLRRWLAWVDSARDVSFISNFIRGRLEALAAGQGYSLSIWHKGSVAGVVGLYDLDQAARKAEIGYWLGQEFEGLGLMTRSVRALLDYAIGEVGLHRIQIKVHVDNLRSRAIPERLGLQLEGLLRNDGTLHGKPCDHALYAITDQEWAIRSSS</sequence>
<dbReference type="PANTHER" id="PTHR43441:SF12">
    <property type="entry name" value="RIBOSOMAL N-ACETYLTRANSFERASE YDAF-RELATED"/>
    <property type="match status" value="1"/>
</dbReference>
<gene>
    <name evidence="2" type="ORF">MHY01S_06520</name>
</gene>
<evidence type="ECO:0000313" key="3">
    <source>
        <dbReference type="Proteomes" id="UP000321197"/>
    </source>
</evidence>
<protein>
    <submittedName>
        <fullName evidence="2">Ribosomal-protein-serine acetyltransferase</fullName>
    </submittedName>
</protein>
<dbReference type="OrthoDB" id="9795206at2"/>
<dbReference type="AlphaFoldDB" id="A0A511R0H2"/>
<dbReference type="InterPro" id="IPR016181">
    <property type="entry name" value="Acyl_CoA_acyltransferase"/>
</dbReference>
<dbReference type="Proteomes" id="UP000321197">
    <property type="component" value="Unassembled WGS sequence"/>
</dbReference>
<dbReference type="SUPFAM" id="SSF55729">
    <property type="entry name" value="Acyl-CoA N-acyltransferases (Nat)"/>
    <property type="match status" value="1"/>
</dbReference>
<dbReference type="Pfam" id="PF13302">
    <property type="entry name" value="Acetyltransf_3"/>
    <property type="match status" value="1"/>
</dbReference>
<proteinExistence type="predicted"/>
<feature type="domain" description="N-acetyltransferase" evidence="1">
    <location>
        <begin position="10"/>
        <end position="167"/>
    </location>
</feature>
<accession>A0A511R0H2</accession>
<comment type="caution">
    <text evidence="2">The sequence shown here is derived from an EMBL/GenBank/DDBJ whole genome shotgun (WGS) entry which is preliminary data.</text>
</comment>
<dbReference type="RefSeq" id="WP_119340796.1">
    <property type="nucleotide sequence ID" value="NZ_BJXL01000012.1"/>
</dbReference>
<keyword evidence="2" id="KW-0808">Transferase</keyword>
<dbReference type="GO" id="GO:0005737">
    <property type="term" value="C:cytoplasm"/>
    <property type="evidence" value="ECO:0007669"/>
    <property type="project" value="TreeGrafter"/>
</dbReference>
<dbReference type="PANTHER" id="PTHR43441">
    <property type="entry name" value="RIBOSOMAL-PROTEIN-SERINE ACETYLTRANSFERASE"/>
    <property type="match status" value="1"/>
</dbReference>
<dbReference type="InterPro" id="IPR000182">
    <property type="entry name" value="GNAT_dom"/>
</dbReference>
<dbReference type="GO" id="GO:0008999">
    <property type="term" value="F:protein-N-terminal-alanine acetyltransferase activity"/>
    <property type="evidence" value="ECO:0007669"/>
    <property type="project" value="TreeGrafter"/>
</dbReference>
<reference evidence="2 3" key="1">
    <citation type="submission" date="2019-07" db="EMBL/GenBank/DDBJ databases">
        <title>Whole genome shotgun sequence of Meiothermus hypogaeus NBRC 106114.</title>
        <authorList>
            <person name="Hosoyama A."/>
            <person name="Uohara A."/>
            <person name="Ohji S."/>
            <person name="Ichikawa N."/>
        </authorList>
    </citation>
    <scope>NUCLEOTIDE SEQUENCE [LARGE SCALE GENOMIC DNA]</scope>
    <source>
        <strain evidence="2 3">NBRC 106114</strain>
    </source>
</reference>
<evidence type="ECO:0000313" key="2">
    <source>
        <dbReference type="EMBL" id="GEM82486.1"/>
    </source>
</evidence>
<organism evidence="2 3">
    <name type="scientific">Meiothermus hypogaeus NBRC 106114</name>
    <dbReference type="NCBI Taxonomy" id="1227553"/>
    <lineage>
        <taxon>Bacteria</taxon>
        <taxon>Thermotogati</taxon>
        <taxon>Deinococcota</taxon>
        <taxon>Deinococci</taxon>
        <taxon>Thermales</taxon>
        <taxon>Thermaceae</taxon>
        <taxon>Meiothermus</taxon>
    </lineage>
</organism>
<dbReference type="PROSITE" id="PS51186">
    <property type="entry name" value="GNAT"/>
    <property type="match status" value="1"/>
</dbReference>
<dbReference type="InterPro" id="IPR051908">
    <property type="entry name" value="Ribosomal_N-acetyltransferase"/>
</dbReference>
<name>A0A511R0H2_9DEIN</name>
<dbReference type="Gene3D" id="3.40.630.30">
    <property type="match status" value="1"/>
</dbReference>
<dbReference type="EMBL" id="BJXL01000012">
    <property type="protein sequence ID" value="GEM82486.1"/>
    <property type="molecule type" value="Genomic_DNA"/>
</dbReference>
<dbReference type="GO" id="GO:1990189">
    <property type="term" value="F:protein N-terminal-serine acetyltransferase activity"/>
    <property type="evidence" value="ECO:0007669"/>
    <property type="project" value="TreeGrafter"/>
</dbReference>
<evidence type="ECO:0000259" key="1">
    <source>
        <dbReference type="PROSITE" id="PS51186"/>
    </source>
</evidence>